<dbReference type="FunFam" id="3.40.50.300:FF:000299">
    <property type="entry name" value="ABC transporter ATP-binding protein/permease"/>
    <property type="match status" value="1"/>
</dbReference>
<feature type="transmembrane region" description="Helical" evidence="9">
    <location>
        <begin position="247"/>
        <end position="269"/>
    </location>
</feature>
<evidence type="ECO:0000256" key="6">
    <source>
        <dbReference type="ARBA" id="ARBA00022840"/>
    </source>
</evidence>
<proteinExistence type="predicted"/>
<feature type="domain" description="ABC transporter" evidence="10">
    <location>
        <begin position="347"/>
        <end position="588"/>
    </location>
</feature>
<feature type="transmembrane region" description="Helical" evidence="9">
    <location>
        <begin position="275"/>
        <end position="295"/>
    </location>
</feature>
<gene>
    <name evidence="12" type="ORF">UFOPK3573_00445</name>
    <name evidence="13" type="ORF">UFOPK3879_00026</name>
</gene>
<evidence type="ECO:0000256" key="5">
    <source>
        <dbReference type="ARBA" id="ARBA00022741"/>
    </source>
</evidence>
<dbReference type="SMART" id="SM00382">
    <property type="entry name" value="AAA"/>
    <property type="match status" value="1"/>
</dbReference>
<evidence type="ECO:0000256" key="4">
    <source>
        <dbReference type="ARBA" id="ARBA00022692"/>
    </source>
</evidence>
<evidence type="ECO:0000256" key="3">
    <source>
        <dbReference type="ARBA" id="ARBA00022475"/>
    </source>
</evidence>
<dbReference type="GO" id="GO:0005886">
    <property type="term" value="C:plasma membrane"/>
    <property type="evidence" value="ECO:0007669"/>
    <property type="project" value="UniProtKB-SubCell"/>
</dbReference>
<keyword evidence="2" id="KW-0813">Transport</keyword>
<dbReference type="Pfam" id="PF00005">
    <property type="entry name" value="ABC_tran"/>
    <property type="match status" value="1"/>
</dbReference>
<keyword evidence="4 9" id="KW-0812">Transmembrane</keyword>
<evidence type="ECO:0000256" key="8">
    <source>
        <dbReference type="ARBA" id="ARBA00023136"/>
    </source>
</evidence>
<feature type="transmembrane region" description="Helical" evidence="9">
    <location>
        <begin position="20"/>
        <end position="45"/>
    </location>
</feature>
<evidence type="ECO:0000256" key="1">
    <source>
        <dbReference type="ARBA" id="ARBA00004651"/>
    </source>
</evidence>
<accession>A0A6J7KBP7</accession>
<name>A0A6J7KBP7_9ZZZZ</name>
<evidence type="ECO:0000313" key="12">
    <source>
        <dbReference type="EMBL" id="CAB4897087.1"/>
    </source>
</evidence>
<keyword evidence="6" id="KW-0067">ATP-binding</keyword>
<dbReference type="GO" id="GO:0140359">
    <property type="term" value="F:ABC-type transporter activity"/>
    <property type="evidence" value="ECO:0007669"/>
    <property type="project" value="InterPro"/>
</dbReference>
<dbReference type="SUPFAM" id="SSF52540">
    <property type="entry name" value="P-loop containing nucleoside triphosphate hydrolases"/>
    <property type="match status" value="1"/>
</dbReference>
<dbReference type="GO" id="GO:0005524">
    <property type="term" value="F:ATP binding"/>
    <property type="evidence" value="ECO:0007669"/>
    <property type="project" value="UniProtKB-KW"/>
</dbReference>
<evidence type="ECO:0000256" key="2">
    <source>
        <dbReference type="ARBA" id="ARBA00022448"/>
    </source>
</evidence>
<keyword evidence="5" id="KW-0547">Nucleotide-binding</keyword>
<sequence>MNEPVSRFGSARTIGRGMRVAPALSNGIALTFLFAFIGTGARLVIPILIQQSIDHGLQPGNIRVSYIAVLGLIGSGFVLVSSLSLRVATKRLGTRAEEGLFTLRIKLFDHIHRLSLADHNDEKRGALVSRVTSDIETLTMFFSWGGLSLLLDGSQMIAVASVMLAYDWRLALVAFAVSAPLVLVLRLVQSRLVYAHNISRERNAQLLGVFSEMVSGAETLHAYKATDLMITSVAKDVRNRGDSNIRAGIIGAFLFPSGEVFAVFTVMAVVGAGLLIGPAGGLTAGALVGFVFLTYRFLEPIAEFTEVIDQTQSAVASLRRVLGVLDTPIGPPQPSHPIALPAGVLSIDFVDVSFAYGSRLDEVDDDTPVLNSINLHIPGGQHIALVGPSGSGKTTVARLIARLADPTVGSVMLGGVALHRVDNSDLRRRLIVVPQEPFLFADTIAYNLRFAAPDATDNELTNVFSDLEIEDWLESLPHGINTNVGQRGGSLSAGERQLIALVRAAVVRPDVLILDEATSSVDALTEVRISKALSKLAQGRTTVSIAHRLSTAARAERVVLLEQGRIVEDGSHEQLLALKGQYAKQYETWVTSTQSNLGS</sequence>
<dbReference type="PANTHER" id="PTHR24221">
    <property type="entry name" value="ATP-BINDING CASSETTE SUB-FAMILY B"/>
    <property type="match status" value="1"/>
</dbReference>
<evidence type="ECO:0000259" key="10">
    <source>
        <dbReference type="PROSITE" id="PS50893"/>
    </source>
</evidence>
<dbReference type="SUPFAM" id="SSF90123">
    <property type="entry name" value="ABC transporter transmembrane region"/>
    <property type="match status" value="1"/>
</dbReference>
<dbReference type="EMBL" id="CAFBNR010000001">
    <property type="protein sequence ID" value="CAB4952353.1"/>
    <property type="molecule type" value="Genomic_DNA"/>
</dbReference>
<dbReference type="GO" id="GO:0034040">
    <property type="term" value="F:ATPase-coupled lipid transmembrane transporter activity"/>
    <property type="evidence" value="ECO:0007669"/>
    <property type="project" value="TreeGrafter"/>
</dbReference>
<evidence type="ECO:0000256" key="7">
    <source>
        <dbReference type="ARBA" id="ARBA00022989"/>
    </source>
</evidence>
<dbReference type="Gene3D" id="3.40.50.300">
    <property type="entry name" value="P-loop containing nucleotide triphosphate hydrolases"/>
    <property type="match status" value="1"/>
</dbReference>
<dbReference type="PROSITE" id="PS00211">
    <property type="entry name" value="ABC_TRANSPORTER_1"/>
    <property type="match status" value="1"/>
</dbReference>
<evidence type="ECO:0000259" key="11">
    <source>
        <dbReference type="PROSITE" id="PS50929"/>
    </source>
</evidence>
<dbReference type="InterPro" id="IPR017871">
    <property type="entry name" value="ABC_transporter-like_CS"/>
</dbReference>
<keyword evidence="3" id="KW-1003">Cell membrane</keyword>
<dbReference type="PROSITE" id="PS50929">
    <property type="entry name" value="ABC_TM1F"/>
    <property type="match status" value="1"/>
</dbReference>
<keyword evidence="7 9" id="KW-1133">Transmembrane helix</keyword>
<dbReference type="AlphaFoldDB" id="A0A6J7KBP7"/>
<comment type="subcellular location">
    <subcellularLocation>
        <location evidence="1">Cell membrane</location>
        <topology evidence="1">Multi-pass membrane protein</topology>
    </subcellularLocation>
</comment>
<dbReference type="PANTHER" id="PTHR24221:SF654">
    <property type="entry name" value="ATP-BINDING CASSETTE SUB-FAMILY B MEMBER 6"/>
    <property type="match status" value="1"/>
</dbReference>
<dbReference type="Pfam" id="PF00664">
    <property type="entry name" value="ABC_membrane"/>
    <property type="match status" value="1"/>
</dbReference>
<dbReference type="InterPro" id="IPR011527">
    <property type="entry name" value="ABC1_TM_dom"/>
</dbReference>
<protein>
    <submittedName>
        <fullName evidence="13">Unannotated protein</fullName>
    </submittedName>
</protein>
<keyword evidence="8 9" id="KW-0472">Membrane</keyword>
<feature type="transmembrane region" description="Helical" evidence="9">
    <location>
        <begin position="65"/>
        <end position="85"/>
    </location>
</feature>
<feature type="transmembrane region" description="Helical" evidence="9">
    <location>
        <begin position="141"/>
        <end position="164"/>
    </location>
</feature>
<dbReference type="InterPro" id="IPR036640">
    <property type="entry name" value="ABC1_TM_sf"/>
</dbReference>
<reference evidence="13" key="1">
    <citation type="submission" date="2020-05" db="EMBL/GenBank/DDBJ databases">
        <authorList>
            <person name="Chiriac C."/>
            <person name="Salcher M."/>
            <person name="Ghai R."/>
            <person name="Kavagutti S V."/>
        </authorList>
    </citation>
    <scope>NUCLEOTIDE SEQUENCE</scope>
</reference>
<evidence type="ECO:0000313" key="13">
    <source>
        <dbReference type="EMBL" id="CAB4952353.1"/>
    </source>
</evidence>
<dbReference type="GO" id="GO:0016887">
    <property type="term" value="F:ATP hydrolysis activity"/>
    <property type="evidence" value="ECO:0007669"/>
    <property type="project" value="InterPro"/>
</dbReference>
<organism evidence="13">
    <name type="scientific">freshwater metagenome</name>
    <dbReference type="NCBI Taxonomy" id="449393"/>
    <lineage>
        <taxon>unclassified sequences</taxon>
        <taxon>metagenomes</taxon>
        <taxon>ecological metagenomes</taxon>
    </lineage>
</organism>
<dbReference type="InterPro" id="IPR003439">
    <property type="entry name" value="ABC_transporter-like_ATP-bd"/>
</dbReference>
<evidence type="ECO:0000256" key="9">
    <source>
        <dbReference type="SAM" id="Phobius"/>
    </source>
</evidence>
<dbReference type="InterPro" id="IPR003593">
    <property type="entry name" value="AAA+_ATPase"/>
</dbReference>
<feature type="domain" description="ABC transmembrane type-1" evidence="11">
    <location>
        <begin position="29"/>
        <end position="313"/>
    </location>
</feature>
<dbReference type="EMBL" id="CAFBMJ010000021">
    <property type="protein sequence ID" value="CAB4897087.1"/>
    <property type="molecule type" value="Genomic_DNA"/>
</dbReference>
<feature type="transmembrane region" description="Helical" evidence="9">
    <location>
        <begin position="170"/>
        <end position="188"/>
    </location>
</feature>
<dbReference type="Gene3D" id="1.20.1560.10">
    <property type="entry name" value="ABC transporter type 1, transmembrane domain"/>
    <property type="match status" value="1"/>
</dbReference>
<dbReference type="PROSITE" id="PS50893">
    <property type="entry name" value="ABC_TRANSPORTER_2"/>
    <property type="match status" value="1"/>
</dbReference>
<dbReference type="InterPro" id="IPR027417">
    <property type="entry name" value="P-loop_NTPase"/>
</dbReference>
<dbReference type="InterPro" id="IPR039421">
    <property type="entry name" value="Type_1_exporter"/>
</dbReference>